<evidence type="ECO:0000313" key="2">
    <source>
        <dbReference type="EMBL" id="KAK5696844.1"/>
    </source>
</evidence>
<dbReference type="EMBL" id="JAVRQU010000012">
    <property type="protein sequence ID" value="KAK5696844.1"/>
    <property type="molecule type" value="Genomic_DNA"/>
</dbReference>
<accession>A0AAN8A0Q8</accession>
<comment type="caution">
    <text evidence="2">The sequence shown here is derived from an EMBL/GenBank/DDBJ whole genome shotgun (WGS) entry which is preliminary data.</text>
</comment>
<protein>
    <submittedName>
        <fullName evidence="2">Uncharacterized protein</fullName>
    </submittedName>
</protein>
<reference evidence="2" key="1">
    <citation type="submission" date="2023-08" db="EMBL/GenBank/DDBJ databases">
        <title>Black Yeasts Isolated from many extreme environments.</title>
        <authorList>
            <person name="Coleine C."/>
            <person name="Stajich J.E."/>
            <person name="Selbmann L."/>
        </authorList>
    </citation>
    <scope>NUCLEOTIDE SEQUENCE</scope>
    <source>
        <strain evidence="2">CCFEE 5810</strain>
    </source>
</reference>
<sequence length="251" mass="27498">MEMRTSQRSSINGGVGIGGVTPTSTSKVLGQKRKQGPDDSSLNDQQRFTKRFNLLSIDGSNSSNSNSNLYIPVNNPAAAQNGPPLPQHPRRQNGDGQEEELMQVDSTPTRVYIHDLDAELAEDDSPTSSHPPLVFLPDIEARLSRLPRQVLLNRDDERESQQLVLYATPKSLTVDEGHDVVRKAILEARQRAQEKSVEEARMRQVDMEARYGTISGVASNAVGMPEMAHGYSVGYGADAEDDEDPDAMDIG</sequence>
<dbReference type="InterPro" id="IPR046591">
    <property type="entry name" value="DUF6649"/>
</dbReference>
<gene>
    <name evidence="2" type="ORF">LTR97_008150</name>
</gene>
<feature type="region of interest" description="Disordered" evidence="1">
    <location>
        <begin position="1"/>
        <end position="100"/>
    </location>
</feature>
<evidence type="ECO:0000313" key="3">
    <source>
        <dbReference type="Proteomes" id="UP001310594"/>
    </source>
</evidence>
<dbReference type="AlphaFoldDB" id="A0AAN8A0Q8"/>
<organism evidence="2 3">
    <name type="scientific">Elasticomyces elasticus</name>
    <dbReference type="NCBI Taxonomy" id="574655"/>
    <lineage>
        <taxon>Eukaryota</taxon>
        <taxon>Fungi</taxon>
        <taxon>Dikarya</taxon>
        <taxon>Ascomycota</taxon>
        <taxon>Pezizomycotina</taxon>
        <taxon>Dothideomycetes</taxon>
        <taxon>Dothideomycetidae</taxon>
        <taxon>Mycosphaerellales</taxon>
        <taxon>Teratosphaeriaceae</taxon>
        <taxon>Elasticomyces</taxon>
    </lineage>
</organism>
<dbReference type="Proteomes" id="UP001310594">
    <property type="component" value="Unassembled WGS sequence"/>
</dbReference>
<proteinExistence type="predicted"/>
<evidence type="ECO:0000256" key="1">
    <source>
        <dbReference type="SAM" id="MobiDB-lite"/>
    </source>
</evidence>
<dbReference type="Pfam" id="PF20354">
    <property type="entry name" value="DUF6649"/>
    <property type="match status" value="1"/>
</dbReference>
<name>A0AAN8A0Q8_9PEZI</name>